<evidence type="ECO:0000313" key="8">
    <source>
        <dbReference type="Proteomes" id="UP001445335"/>
    </source>
</evidence>
<dbReference type="Gene3D" id="3.40.50.300">
    <property type="entry name" value="P-loop containing nucleotide triphosphate hydrolases"/>
    <property type="match status" value="1"/>
</dbReference>
<feature type="signal peptide" evidence="6">
    <location>
        <begin position="1"/>
        <end position="19"/>
    </location>
</feature>
<evidence type="ECO:0000256" key="4">
    <source>
        <dbReference type="ARBA" id="ARBA00023289"/>
    </source>
</evidence>
<proteinExistence type="inferred from homology"/>
<dbReference type="GO" id="GO:0005525">
    <property type="term" value="F:GTP binding"/>
    <property type="evidence" value="ECO:0007669"/>
    <property type="project" value="UniProtKB-KW"/>
</dbReference>
<reference evidence="7 8" key="1">
    <citation type="journal article" date="2024" name="Nat. Commun.">
        <title>Phylogenomics reveals the evolutionary origins of lichenization in chlorophyte algae.</title>
        <authorList>
            <person name="Puginier C."/>
            <person name="Libourel C."/>
            <person name="Otte J."/>
            <person name="Skaloud P."/>
            <person name="Haon M."/>
            <person name="Grisel S."/>
            <person name="Petersen M."/>
            <person name="Berrin J.G."/>
            <person name="Delaux P.M."/>
            <person name="Dal Grande F."/>
            <person name="Keller J."/>
        </authorList>
    </citation>
    <scope>NUCLEOTIDE SEQUENCE [LARGE SCALE GENOMIC DNA]</scope>
    <source>
        <strain evidence="7 8">SAG 245.80</strain>
    </source>
</reference>
<comment type="subcellular location">
    <subcellularLocation>
        <location evidence="5">Endomembrane system</location>
        <topology evidence="5">Lipid-anchor</topology>
        <orientation evidence="5">Cytoplasmic side</orientation>
    </subcellularLocation>
</comment>
<gene>
    <name evidence="7" type="ORF">WJX81_002508</name>
</gene>
<keyword evidence="4" id="KW-0449">Lipoprotein</keyword>
<dbReference type="EMBL" id="JALJOU010000063">
    <property type="protein sequence ID" value="KAK9826732.1"/>
    <property type="molecule type" value="Genomic_DNA"/>
</dbReference>
<keyword evidence="2" id="KW-0547">Nucleotide-binding</keyword>
<dbReference type="PRINTS" id="PR00449">
    <property type="entry name" value="RASTRNSFRMNG"/>
</dbReference>
<keyword evidence="4" id="KW-0636">Prenylation</keyword>
<keyword evidence="8" id="KW-1185">Reference proteome</keyword>
<dbReference type="SUPFAM" id="SSF52540">
    <property type="entry name" value="P-loop containing nucleoside triphosphate hydrolases"/>
    <property type="match status" value="1"/>
</dbReference>
<comment type="caution">
    <text evidence="7">The sequence shown here is derived from an EMBL/GenBank/DDBJ whole genome shotgun (WGS) entry which is preliminary data.</text>
</comment>
<evidence type="ECO:0000313" key="7">
    <source>
        <dbReference type="EMBL" id="KAK9826732.1"/>
    </source>
</evidence>
<keyword evidence="6" id="KW-0732">Signal</keyword>
<evidence type="ECO:0000256" key="6">
    <source>
        <dbReference type="SAM" id="SignalP"/>
    </source>
</evidence>
<evidence type="ECO:0000256" key="3">
    <source>
        <dbReference type="ARBA" id="ARBA00023134"/>
    </source>
</evidence>
<comment type="similarity">
    <text evidence="1">Belongs to the small GTPase superfamily. Rab family.</text>
</comment>
<dbReference type="PROSITE" id="PS51419">
    <property type="entry name" value="RAB"/>
    <property type="match status" value="1"/>
</dbReference>
<evidence type="ECO:0000256" key="1">
    <source>
        <dbReference type="ARBA" id="ARBA00006270"/>
    </source>
</evidence>
<dbReference type="Pfam" id="PF00071">
    <property type="entry name" value="Ras"/>
    <property type="match status" value="1"/>
</dbReference>
<evidence type="ECO:0000256" key="2">
    <source>
        <dbReference type="ARBA" id="ARBA00022741"/>
    </source>
</evidence>
<dbReference type="PANTHER" id="PTHR47981:SF20">
    <property type="entry name" value="RAS-RELATED PROTEIN RAB-7A"/>
    <property type="match status" value="1"/>
</dbReference>
<evidence type="ECO:0000256" key="5">
    <source>
        <dbReference type="ARBA" id="ARBA00046278"/>
    </source>
</evidence>
<dbReference type="SMART" id="SM00175">
    <property type="entry name" value="RAB"/>
    <property type="match status" value="1"/>
</dbReference>
<organism evidence="7 8">
    <name type="scientific">Elliptochloris bilobata</name>
    <dbReference type="NCBI Taxonomy" id="381761"/>
    <lineage>
        <taxon>Eukaryota</taxon>
        <taxon>Viridiplantae</taxon>
        <taxon>Chlorophyta</taxon>
        <taxon>core chlorophytes</taxon>
        <taxon>Trebouxiophyceae</taxon>
        <taxon>Trebouxiophyceae incertae sedis</taxon>
        <taxon>Elliptochloris clade</taxon>
        <taxon>Elliptochloris</taxon>
    </lineage>
</organism>
<dbReference type="InterPro" id="IPR001806">
    <property type="entry name" value="Small_GTPase"/>
</dbReference>
<sequence length="198" mass="20581">MFNPAAALASVSYVALGAAVGIAEGCLQALINLTSTSTAHVVQSNPTQALDTCMGVLLPIVILGDSRVGKTCLCQHFVKRALPRSTSPTVVADLFIKEMEVGAQPIIVQLWDVGGRDAAATLAPRFFDSAAGAMLVYAAADPAAADSLAFWHAELARKAAFFSQPRFALVVFGMGGADEELGSQAALRCSGSLAPWRS</sequence>
<feature type="chain" id="PRO_5043351529" evidence="6">
    <location>
        <begin position="20"/>
        <end position="198"/>
    </location>
</feature>
<dbReference type="GO" id="GO:0012505">
    <property type="term" value="C:endomembrane system"/>
    <property type="evidence" value="ECO:0007669"/>
    <property type="project" value="UniProtKB-SubCell"/>
</dbReference>
<dbReference type="AlphaFoldDB" id="A0AAW1QZ69"/>
<dbReference type="Proteomes" id="UP001445335">
    <property type="component" value="Unassembled WGS sequence"/>
</dbReference>
<accession>A0AAW1QZ69</accession>
<name>A0AAW1QZ69_9CHLO</name>
<protein>
    <submittedName>
        <fullName evidence="7">Uncharacterized protein</fullName>
    </submittedName>
</protein>
<dbReference type="PANTHER" id="PTHR47981">
    <property type="entry name" value="RAB FAMILY"/>
    <property type="match status" value="1"/>
</dbReference>
<keyword evidence="3" id="KW-0342">GTP-binding</keyword>
<dbReference type="GO" id="GO:0003924">
    <property type="term" value="F:GTPase activity"/>
    <property type="evidence" value="ECO:0007669"/>
    <property type="project" value="InterPro"/>
</dbReference>
<dbReference type="InterPro" id="IPR027417">
    <property type="entry name" value="P-loop_NTPase"/>
</dbReference>